<accession>A0A1X0X295</accession>
<protein>
    <submittedName>
        <fullName evidence="1">Uncharacterized protein</fullName>
    </submittedName>
</protein>
<evidence type="ECO:0000313" key="2">
    <source>
        <dbReference type="Proteomes" id="UP000192532"/>
    </source>
</evidence>
<dbReference type="AlphaFoldDB" id="A0A1X0X295"/>
<dbReference type="EMBL" id="LNVH01000001">
    <property type="protein sequence ID" value="ORJ33200.1"/>
    <property type="molecule type" value="Genomic_DNA"/>
</dbReference>
<comment type="caution">
    <text evidence="1">The sequence shown here is derived from an EMBL/GenBank/DDBJ whole genome shotgun (WGS) entry which is preliminary data.</text>
</comment>
<sequence length="200" mass="23274">MVNITSDTLVAIIVEGATEKAIIELLLENDCLKFSYSQVINYDQIDGLDSPYRGSNRFYGKPATFSSHYLTQDYEENKIIIFIIEDRSGIPYKIVQPYLDKLQDRGIYHVITKSEIEMIEIYFRKLEGQFEKVKSQDKPSVFLAAQLKKRSNYVKSYDRIKKDLNSCVDLVNAIRKYKSKSDTTKWNNKNNEIFLADLLK</sequence>
<name>A0A1X0X295_STROR</name>
<organism evidence="1 2">
    <name type="scientific">Streptococcus oralis subsp. tigurinus</name>
    <dbReference type="NCBI Taxonomy" id="1077464"/>
    <lineage>
        <taxon>Bacteria</taxon>
        <taxon>Bacillati</taxon>
        <taxon>Bacillota</taxon>
        <taxon>Bacilli</taxon>
        <taxon>Lactobacillales</taxon>
        <taxon>Streptococcaceae</taxon>
        <taxon>Streptococcus</taxon>
    </lineage>
</organism>
<dbReference type="Proteomes" id="UP000192532">
    <property type="component" value="Unassembled WGS sequence"/>
</dbReference>
<proteinExistence type="predicted"/>
<dbReference type="RefSeq" id="WP_084867382.1">
    <property type="nucleotide sequence ID" value="NZ_LNVH01000001.1"/>
</dbReference>
<evidence type="ECO:0000313" key="1">
    <source>
        <dbReference type="EMBL" id="ORJ33200.1"/>
    </source>
</evidence>
<reference evidence="1 2" key="1">
    <citation type="journal article" date="2016" name="PLoS ONE">
        <title>Comparative Genomics Analysis of Streptococcus tigurinus Strains Identifies Genetic Elements Specifically and Uniquely Present in Highly Virulent Strains.</title>
        <authorList>
            <person name="Diene S.M."/>
            <person name="Francois P."/>
            <person name="Zbinden A."/>
            <person name="Entenza J.M."/>
            <person name="Resch G."/>
        </authorList>
    </citation>
    <scope>NUCLEOTIDE SEQUENCE [LARGE SCALE GENOMIC DNA]</scope>
    <source>
        <strain evidence="1 2">859</strain>
    </source>
</reference>
<gene>
    <name evidence="1" type="ORF">ATE37_05500</name>
</gene>